<evidence type="ECO:0000313" key="2">
    <source>
        <dbReference type="Proteomes" id="UP000261811"/>
    </source>
</evidence>
<dbReference type="AlphaFoldDB" id="A0A372JS00"/>
<dbReference type="InterPro" id="IPR032675">
    <property type="entry name" value="LRR_dom_sf"/>
</dbReference>
<proteinExistence type="predicted"/>
<accession>A0A372JS00</accession>
<dbReference type="OrthoDB" id="9781345at2"/>
<dbReference type="Proteomes" id="UP000261811">
    <property type="component" value="Unassembled WGS sequence"/>
</dbReference>
<dbReference type="RefSeq" id="WP_117356330.1">
    <property type="nucleotide sequence ID" value="NZ_QURH01000100.1"/>
</dbReference>
<keyword evidence="2" id="KW-1185">Reference proteome</keyword>
<dbReference type="EMBL" id="QURH01000100">
    <property type="protein sequence ID" value="RFU42719.1"/>
    <property type="molecule type" value="Genomic_DNA"/>
</dbReference>
<protein>
    <submittedName>
        <fullName evidence="1">Leucine-rich repeat domain-containing protein</fullName>
    </submittedName>
</protein>
<organism evidence="1 2">
    <name type="scientific">Actinomadura logoneensis</name>
    <dbReference type="NCBI Taxonomy" id="2293572"/>
    <lineage>
        <taxon>Bacteria</taxon>
        <taxon>Bacillati</taxon>
        <taxon>Actinomycetota</taxon>
        <taxon>Actinomycetes</taxon>
        <taxon>Streptosporangiales</taxon>
        <taxon>Thermomonosporaceae</taxon>
        <taxon>Actinomadura</taxon>
    </lineage>
</organism>
<dbReference type="Gene3D" id="3.80.10.10">
    <property type="entry name" value="Ribonuclease Inhibitor"/>
    <property type="match status" value="1"/>
</dbReference>
<dbReference type="SUPFAM" id="SSF52047">
    <property type="entry name" value="RNI-like"/>
    <property type="match status" value="1"/>
</dbReference>
<gene>
    <name evidence="1" type="ORF">DZF91_05045</name>
</gene>
<name>A0A372JS00_9ACTN</name>
<reference evidence="1 2" key="1">
    <citation type="submission" date="2018-08" db="EMBL/GenBank/DDBJ databases">
        <title>Actinomadura jelena sp. nov., a novel Actinomycete isolated from soil in Chad.</title>
        <authorList>
            <person name="Shi L."/>
        </authorList>
    </citation>
    <scope>NUCLEOTIDE SEQUENCE [LARGE SCALE GENOMIC DNA]</scope>
    <source>
        <strain evidence="1 2">NEAU-G17</strain>
    </source>
</reference>
<sequence>MSFQEPAKEFHGLPVVRFSPDRRPDAAAEEAAWLLEADFVGSPSLGEVIEAFLASVDGTRVTALLLGHIEYEGPDGADTLADVADRLPALRALSLGHEQDFCGMEATGDFTPVLQRLPRLERLDVRGRYDLDLRPVRHEALRTLRVESCNLPPEVMRAIADSDLPALERLDVWLGVDGGDIEAADESDLGAVLTGERLPSLRALALENSGVQDEIAERIATAPVVTRLRRLSLARGTFSDRGAEALLTGQPLTHLEHLDLHHHYLSDDMEERLLSALPTTEVDLGGGRGPWYGPFDEEVFNFVEDGRDF</sequence>
<evidence type="ECO:0000313" key="1">
    <source>
        <dbReference type="EMBL" id="RFU42719.1"/>
    </source>
</evidence>
<comment type="caution">
    <text evidence="1">The sequence shown here is derived from an EMBL/GenBank/DDBJ whole genome shotgun (WGS) entry which is preliminary data.</text>
</comment>